<feature type="transmembrane region" description="Helical" evidence="1">
    <location>
        <begin position="96"/>
        <end position="119"/>
    </location>
</feature>
<evidence type="ECO:0000256" key="1">
    <source>
        <dbReference type="SAM" id="Phobius"/>
    </source>
</evidence>
<organism evidence="2">
    <name type="scientific">Fusobacterium polymorphum ATCC 10953</name>
    <dbReference type="NCBI Taxonomy" id="393480"/>
    <lineage>
        <taxon>Bacteria</taxon>
        <taxon>Fusobacteriati</taxon>
        <taxon>Fusobacteriota</taxon>
        <taxon>Fusobacteriia</taxon>
        <taxon>Fusobacteriales</taxon>
        <taxon>Fusobacteriaceae</taxon>
        <taxon>Fusobacterium</taxon>
    </lineage>
</organism>
<evidence type="ECO:0000313" key="2">
    <source>
        <dbReference type="EMBL" id="EDK89195.1"/>
    </source>
</evidence>
<gene>
    <name evidence="2" type="ORF">FNP_1413</name>
</gene>
<dbReference type="Proteomes" id="UP000001921">
    <property type="component" value="Chromosome"/>
</dbReference>
<name>A5TWC0_FUSNP</name>
<keyword evidence="1" id="KW-0812">Transmembrane</keyword>
<feature type="transmembrane region" description="Helical" evidence="1">
    <location>
        <begin position="12"/>
        <end position="34"/>
    </location>
</feature>
<accession>A5TWC0</accession>
<reference evidence="2" key="1">
    <citation type="submission" date="2006-07" db="EMBL/GenBank/DDBJ databases">
        <authorList>
            <person name="Qin X."/>
            <person name="Weinstock G.M."/>
        </authorList>
    </citation>
    <scope>NUCLEOTIDE SEQUENCE [LARGE SCALE GENOMIC DNA]</scope>
    <source>
        <strain evidence="2">ATCC 10953</strain>
    </source>
</reference>
<proteinExistence type="predicted"/>
<dbReference type="AlphaFoldDB" id="A5TWC0"/>
<protein>
    <submittedName>
        <fullName evidence="2">Uncharacterized protein</fullName>
    </submittedName>
</protein>
<reference evidence="2" key="2">
    <citation type="submission" date="2007-05" db="EMBL/GenBank/DDBJ databases">
        <title>Genome sequence of Fusobacterium nucleatum subspecies polymorphum - a genetically tractable Fusobacterium.</title>
        <authorList>
            <person name="Karpathy S.E."/>
            <person name="Xiang Q."/>
            <person name="Gioia J."/>
            <person name="Jiang H."/>
            <person name="Liu Y."/>
            <person name="Petrosino J.F."/>
            <person name="Yerrapragada S."/>
            <person name="Fox G.E."/>
            <person name="Kinder Haake S."/>
            <person name="Weinstock G.M."/>
            <person name="Highlander S.K."/>
        </authorList>
    </citation>
    <scope>NUCLEOTIDE SEQUENCE [LARGE SCALE GENOMIC DNA]</scope>
    <source>
        <strain evidence="2">ATCC 10953</strain>
    </source>
</reference>
<keyword evidence="1" id="KW-0472">Membrane</keyword>
<dbReference type="HOGENOM" id="CLU_2023371_0_0_0"/>
<sequence>MTSAALINLVKYSCLSLAVIILLQAIFWLNTLIFFFMSTFVNNLCPMLLAVFLLYLAFIAELVAFPVLIYSCINNSCLCVICITSLLGLYHSYKPNIFLCYLLLSFLSDFVPLMLVLFCSYN</sequence>
<feature type="transmembrane region" description="Helical" evidence="1">
    <location>
        <begin position="40"/>
        <end position="60"/>
    </location>
</feature>
<keyword evidence="1" id="KW-1133">Transmembrane helix</keyword>
<feature type="transmembrane region" description="Helical" evidence="1">
    <location>
        <begin position="67"/>
        <end position="90"/>
    </location>
</feature>
<dbReference type="EMBL" id="CM000440">
    <property type="protein sequence ID" value="EDK89195.1"/>
    <property type="molecule type" value="Genomic_DNA"/>
</dbReference>